<dbReference type="Xenbase" id="XB-GENE-22065628">
    <property type="gene designation" value="XB22065625.S"/>
</dbReference>
<gene>
    <name evidence="4 5" type="primary">XB22065625.S</name>
</gene>
<dbReference type="Proteomes" id="UP000186698">
    <property type="component" value="Chromosome 6S"/>
</dbReference>
<dbReference type="OMA" id="RTRNPWP"/>
<keyword evidence="2" id="KW-0732">Signal</keyword>
<dbReference type="CTD" id="108695569"/>
<feature type="chain" id="PRO_5043545585" evidence="2">
    <location>
        <begin position="27"/>
        <end position="268"/>
    </location>
</feature>
<keyword evidence="3" id="KW-1185">Reference proteome</keyword>
<feature type="compositionally biased region" description="Low complexity" evidence="1">
    <location>
        <begin position="205"/>
        <end position="218"/>
    </location>
</feature>
<feature type="signal peptide" evidence="2">
    <location>
        <begin position="1"/>
        <end position="26"/>
    </location>
</feature>
<evidence type="ECO:0000313" key="3">
    <source>
        <dbReference type="Proteomes" id="UP000186698"/>
    </source>
</evidence>
<evidence type="ECO:0000313" key="4">
    <source>
        <dbReference type="RefSeq" id="XP_018079648.1"/>
    </source>
</evidence>
<feature type="compositionally biased region" description="Basic residues" evidence="1">
    <location>
        <begin position="222"/>
        <end position="233"/>
    </location>
</feature>
<accession>A0A1L8FQ90</accession>
<evidence type="ECO:0000256" key="2">
    <source>
        <dbReference type="SAM" id="SignalP"/>
    </source>
</evidence>
<organism evidence="3 4">
    <name type="scientific">Xenopus laevis</name>
    <name type="common">African clawed frog</name>
    <dbReference type="NCBI Taxonomy" id="8355"/>
    <lineage>
        <taxon>Eukaryota</taxon>
        <taxon>Metazoa</taxon>
        <taxon>Chordata</taxon>
        <taxon>Craniata</taxon>
        <taxon>Vertebrata</taxon>
        <taxon>Euteleostomi</taxon>
        <taxon>Amphibia</taxon>
        <taxon>Batrachia</taxon>
        <taxon>Anura</taxon>
        <taxon>Pipoidea</taxon>
        <taxon>Pipidae</taxon>
        <taxon>Xenopodinae</taxon>
        <taxon>Xenopus</taxon>
        <taxon>Xenopus</taxon>
    </lineage>
</organism>
<dbReference type="AGR" id="Xenbase:XB-GENE-22065628"/>
<dbReference type="OrthoDB" id="9907808at2759"/>
<reference evidence="4" key="1">
    <citation type="submission" date="2025-08" db="UniProtKB">
        <authorList>
            <consortium name="RefSeq"/>
        </authorList>
    </citation>
    <scope>IDENTIFICATION</scope>
    <source>
        <strain evidence="4">J_2021</strain>
        <tissue evidence="4">Erythrocytes</tissue>
    </source>
</reference>
<dbReference type="Bgee" id="108695569">
    <property type="expression patterns" value="Expressed in internal ear and 19 other cell types or tissues"/>
</dbReference>
<evidence type="ECO:0000256" key="1">
    <source>
        <dbReference type="SAM" id="MobiDB-lite"/>
    </source>
</evidence>
<sequence>MEPVVAAQRSSLLILLLFTLQALAQGDPSRSLTPAQPGKRTRNPWPAPRNRRKSIWSYNPGHRSLAFLVAGEVETITPNPDEIEATEEFRCLDCCGAVEMPVGGRITGERPGERRGQSQLSIEEVERIEIESNVISDRCLGCCDGYGTPLPAHIGSTGVTNPQGGSTAGVAKGGGVKVTPSNQPSHPIQTQRNYPNPCVRPPCRPDLSSESDSSSEESPGGRRSRAMRHHRTGSRSQSLQQSRTQNLCRYLGCRSPLGNYGSSSSEED</sequence>
<feature type="compositionally biased region" description="Low complexity" evidence="1">
    <location>
        <begin position="234"/>
        <end position="244"/>
    </location>
</feature>
<dbReference type="KEGG" id="xla:108695569"/>
<dbReference type="AlphaFoldDB" id="A0A1L8FQ90"/>
<protein>
    <submittedName>
        <fullName evidence="4">Uncharacterized protein XB22065625.S</fullName>
    </submittedName>
</protein>
<proteinExistence type="predicted"/>
<feature type="compositionally biased region" description="Polar residues" evidence="1">
    <location>
        <begin position="180"/>
        <end position="194"/>
    </location>
</feature>
<name>A0A1L8FQ90_XENLA</name>
<feature type="region of interest" description="Disordered" evidence="1">
    <location>
        <begin position="157"/>
        <end position="244"/>
    </location>
</feature>
<dbReference type="RefSeq" id="XP_018079648.1">
    <property type="nucleotide sequence ID" value="XM_018224159.2"/>
</dbReference>
<feature type="region of interest" description="Disordered" evidence="1">
    <location>
        <begin position="27"/>
        <end position="53"/>
    </location>
</feature>
<evidence type="ECO:0000313" key="5">
    <source>
        <dbReference type="Xenbase" id="XB-GENE-22065628"/>
    </source>
</evidence>
<dbReference type="PaxDb" id="8355-A0A1L8FQ90"/>
<dbReference type="GeneID" id="108695569"/>